<dbReference type="GO" id="GO:0004176">
    <property type="term" value="F:ATP-dependent peptidase activity"/>
    <property type="evidence" value="ECO:0007669"/>
    <property type="project" value="InterPro"/>
</dbReference>
<dbReference type="SUPFAM" id="SSF52540">
    <property type="entry name" value="P-loop containing nucleoside triphosphate hydrolases"/>
    <property type="match status" value="1"/>
</dbReference>
<dbReference type="FunFam" id="3.40.50.300:FF:002568">
    <property type="entry name" value="Cell division protein (FtsH)"/>
    <property type="match status" value="1"/>
</dbReference>
<reference evidence="6" key="1">
    <citation type="journal article" date="2020" name="mSystems">
        <title>Genome- and Community-Level Interaction Insights into Carbon Utilization and Element Cycling Functions of Hydrothermarchaeota in Hydrothermal Sediment.</title>
        <authorList>
            <person name="Zhou Z."/>
            <person name="Liu Y."/>
            <person name="Xu W."/>
            <person name="Pan J."/>
            <person name="Luo Z.H."/>
            <person name="Li M."/>
        </authorList>
    </citation>
    <scope>NUCLEOTIDE SEQUENCE [LARGE SCALE GENOMIC DNA]</scope>
    <source>
        <strain evidence="6">SpSt-210</strain>
    </source>
</reference>
<dbReference type="InterPro" id="IPR003593">
    <property type="entry name" value="AAA+_ATPase"/>
</dbReference>
<dbReference type="InterPro" id="IPR037219">
    <property type="entry name" value="Peptidase_M41-like"/>
</dbReference>
<organism evidence="6">
    <name type="scientific">Thermorudis peleae</name>
    <dbReference type="NCBI Taxonomy" id="1382356"/>
    <lineage>
        <taxon>Bacteria</taxon>
        <taxon>Pseudomonadati</taxon>
        <taxon>Thermomicrobiota</taxon>
        <taxon>Thermomicrobia</taxon>
        <taxon>Thermomicrobia incertae sedis</taxon>
        <taxon>Thermorudis</taxon>
    </lineage>
</organism>
<dbReference type="EMBL" id="DSIY01000329">
    <property type="protein sequence ID" value="HEG92562.1"/>
    <property type="molecule type" value="Genomic_DNA"/>
</dbReference>
<dbReference type="Pfam" id="PF00004">
    <property type="entry name" value="AAA"/>
    <property type="match status" value="1"/>
</dbReference>
<dbReference type="SMART" id="SM00382">
    <property type="entry name" value="AAA"/>
    <property type="match status" value="1"/>
</dbReference>
<dbReference type="InterPro" id="IPR003959">
    <property type="entry name" value="ATPase_AAA_core"/>
</dbReference>
<feature type="compositionally biased region" description="Low complexity" evidence="3">
    <location>
        <begin position="604"/>
        <end position="617"/>
    </location>
</feature>
<dbReference type="PROSITE" id="PS00674">
    <property type="entry name" value="AAA"/>
    <property type="match status" value="1"/>
</dbReference>
<dbReference type="InterPro" id="IPR003960">
    <property type="entry name" value="ATPase_AAA_CS"/>
</dbReference>
<dbReference type="GO" id="GO:0006508">
    <property type="term" value="P:proteolysis"/>
    <property type="evidence" value="ECO:0007669"/>
    <property type="project" value="InterPro"/>
</dbReference>
<dbReference type="Gene3D" id="1.20.58.760">
    <property type="entry name" value="Peptidase M41"/>
    <property type="match status" value="1"/>
</dbReference>
<evidence type="ECO:0000256" key="2">
    <source>
        <dbReference type="RuleBase" id="RU003651"/>
    </source>
</evidence>
<evidence type="ECO:0000313" key="6">
    <source>
        <dbReference type="EMBL" id="HEG92562.1"/>
    </source>
</evidence>
<feature type="domain" description="AAA+ ATPase" evidence="5">
    <location>
        <begin position="149"/>
        <end position="319"/>
    </location>
</feature>
<keyword evidence="2" id="KW-0547">Nucleotide-binding</keyword>
<dbReference type="GO" id="GO:0004222">
    <property type="term" value="F:metalloendopeptidase activity"/>
    <property type="evidence" value="ECO:0007669"/>
    <property type="project" value="InterPro"/>
</dbReference>
<dbReference type="Pfam" id="PF01434">
    <property type="entry name" value="Peptidase_M41"/>
    <property type="match status" value="1"/>
</dbReference>
<dbReference type="PANTHER" id="PTHR23076">
    <property type="entry name" value="METALLOPROTEASE M41 FTSH"/>
    <property type="match status" value="1"/>
</dbReference>
<feature type="region of interest" description="Disordered" evidence="3">
    <location>
        <begin position="596"/>
        <end position="632"/>
    </location>
</feature>
<comment type="similarity">
    <text evidence="2">Belongs to the AAA ATPase family.</text>
</comment>
<keyword evidence="4" id="KW-0812">Transmembrane</keyword>
<dbReference type="PANTHER" id="PTHR23076:SF97">
    <property type="entry name" value="ATP-DEPENDENT ZINC METALLOPROTEASE YME1L1"/>
    <property type="match status" value="1"/>
</dbReference>
<evidence type="ECO:0000256" key="3">
    <source>
        <dbReference type="SAM" id="MobiDB-lite"/>
    </source>
</evidence>
<evidence type="ECO:0000259" key="5">
    <source>
        <dbReference type="SMART" id="SM00382"/>
    </source>
</evidence>
<gene>
    <name evidence="6" type="ORF">ENP34_14160</name>
</gene>
<protein>
    <submittedName>
        <fullName evidence="6">AAA family ATPase</fullName>
    </submittedName>
</protein>
<dbReference type="GO" id="GO:0005886">
    <property type="term" value="C:plasma membrane"/>
    <property type="evidence" value="ECO:0007669"/>
    <property type="project" value="TreeGrafter"/>
</dbReference>
<dbReference type="AlphaFoldDB" id="A0A831X8U2"/>
<feature type="transmembrane region" description="Helical" evidence="4">
    <location>
        <begin position="73"/>
        <end position="99"/>
    </location>
</feature>
<keyword evidence="1" id="KW-1003">Cell membrane</keyword>
<dbReference type="GO" id="GO:0016887">
    <property type="term" value="F:ATP hydrolysis activity"/>
    <property type="evidence" value="ECO:0007669"/>
    <property type="project" value="InterPro"/>
</dbReference>
<name>A0A831X8U2_9BACT</name>
<dbReference type="GO" id="GO:0030163">
    <property type="term" value="P:protein catabolic process"/>
    <property type="evidence" value="ECO:0007669"/>
    <property type="project" value="TreeGrafter"/>
</dbReference>
<keyword evidence="4" id="KW-1133">Transmembrane helix</keyword>
<dbReference type="SUPFAM" id="SSF140990">
    <property type="entry name" value="FtsH protease domain-like"/>
    <property type="match status" value="1"/>
</dbReference>
<comment type="caution">
    <text evidence="6">The sequence shown here is derived from an EMBL/GenBank/DDBJ whole genome shotgun (WGS) entry which is preliminary data.</text>
</comment>
<evidence type="ECO:0000256" key="1">
    <source>
        <dbReference type="ARBA" id="ARBA00022475"/>
    </source>
</evidence>
<feature type="transmembrane region" description="Helical" evidence="4">
    <location>
        <begin position="41"/>
        <end position="61"/>
    </location>
</feature>
<keyword evidence="4" id="KW-0472">Membrane</keyword>
<dbReference type="Gene3D" id="1.10.8.60">
    <property type="match status" value="1"/>
</dbReference>
<accession>A0A831X8U2</accession>
<sequence length="632" mass="70729">MAQKIEPAPTTLSGQPRPRYRDDLEAQIDEFIQGIIDLFRFHLRGLILIVLLVTGFFLWLWPSRGTWGPVALMVGFALLQIAFAIVFVIIQFGAIFWFLGRGRTYWIKPGETGVGFADYKGNPEVLESARRVVTLLRGVKEFKEMGGEAIRGLLLVGPPGTGKSYLAQCISTEANVPFGYASAPSFQNMFFGVSNLRIMMLYRKARKLARKYGACILFIDEIDAIAQARGGRYAGQGFLGPLFGFGGNAMLNELLLQLDPPPQELTLIGRLLRLLGLRRRRVELPPVLTIAATNMPDALDPALLRPGRFDRKIVVDAPSAEGRREIIEYYLNKVKHDPNIPVDDMVYDTIGYTPAAIRYVINEAVIHAHFAGRNYITYEDFTAAREMHELGLRQPIKSMSYEERRRIAYHEAGHALAQFMLQPKNRVVKVSIIRHGEALGFSATKPTEERFTKTRDEIMTDIQVALASRAAEELFLGIQMSGVTNDLAQATHLANLAVSMWGMDGSLYSALPYNQMVPDLFRKQRVERILAHQFENVKRLLEANREALIALAEELLARDELNEQQIREILRQFELVIPPPLPEPVEPLEVRQAQEAVLSRVASPETTPQPEEPITGPDGSEGPAGENGQFPG</sequence>
<evidence type="ECO:0000256" key="4">
    <source>
        <dbReference type="SAM" id="Phobius"/>
    </source>
</evidence>
<dbReference type="InterPro" id="IPR027417">
    <property type="entry name" value="P-loop_NTPase"/>
</dbReference>
<dbReference type="Gene3D" id="3.40.50.300">
    <property type="entry name" value="P-loop containing nucleotide triphosphate hydrolases"/>
    <property type="match status" value="1"/>
</dbReference>
<proteinExistence type="inferred from homology"/>
<dbReference type="GO" id="GO:0005524">
    <property type="term" value="F:ATP binding"/>
    <property type="evidence" value="ECO:0007669"/>
    <property type="project" value="UniProtKB-KW"/>
</dbReference>
<keyword evidence="2" id="KW-0067">ATP-binding</keyword>
<dbReference type="InterPro" id="IPR000642">
    <property type="entry name" value="Peptidase_M41"/>
</dbReference>